<keyword evidence="5 9" id="KW-0812">Transmembrane</keyword>
<dbReference type="PANTHER" id="PTHR33451">
    <property type="entry name" value="MALATE-2H(+)/NA(+)-LACTATE ANTIPORTER"/>
    <property type="match status" value="1"/>
</dbReference>
<organism evidence="11 12">
    <name type="scientific">Salicibibacter kimchii</name>
    <dbReference type="NCBI Taxonomy" id="2099786"/>
    <lineage>
        <taxon>Bacteria</taxon>
        <taxon>Bacillati</taxon>
        <taxon>Bacillota</taxon>
        <taxon>Bacilli</taxon>
        <taxon>Bacillales</taxon>
        <taxon>Bacillaceae</taxon>
        <taxon>Salicibibacter</taxon>
    </lineage>
</organism>
<feature type="transmembrane region" description="Helical" evidence="9">
    <location>
        <begin position="107"/>
        <end position="128"/>
    </location>
</feature>
<dbReference type="PANTHER" id="PTHR33451:SF6">
    <property type="entry name" value="NA(+)_H(+) ANTIPORTER NHAC"/>
    <property type="match status" value="1"/>
</dbReference>
<feature type="transmembrane region" description="Helical" evidence="9">
    <location>
        <begin position="232"/>
        <end position="251"/>
    </location>
</feature>
<dbReference type="InterPro" id="IPR052180">
    <property type="entry name" value="NhaC_Na-H+_Antiporter"/>
</dbReference>
<evidence type="ECO:0000256" key="8">
    <source>
        <dbReference type="ARBA" id="ARBA00038435"/>
    </source>
</evidence>
<comment type="similarity">
    <text evidence="8">Belongs to the NhaC Na(+)/H(+) (TC 2.A.35) antiporter family.</text>
</comment>
<dbReference type="GO" id="GO:0005886">
    <property type="term" value="C:plasma membrane"/>
    <property type="evidence" value="ECO:0007669"/>
    <property type="project" value="UniProtKB-SubCell"/>
</dbReference>
<keyword evidence="4" id="KW-1003">Cell membrane</keyword>
<dbReference type="InterPro" id="IPR018461">
    <property type="entry name" value="Na/H_Antiport_NhaC-like_C"/>
</dbReference>
<feature type="transmembrane region" description="Helical" evidence="9">
    <location>
        <begin position="34"/>
        <end position="52"/>
    </location>
</feature>
<evidence type="ECO:0000313" key="12">
    <source>
        <dbReference type="Proteomes" id="UP000252100"/>
    </source>
</evidence>
<evidence type="ECO:0000256" key="4">
    <source>
        <dbReference type="ARBA" id="ARBA00022475"/>
    </source>
</evidence>
<feature type="transmembrane region" description="Helical" evidence="9">
    <location>
        <begin position="428"/>
        <end position="447"/>
    </location>
</feature>
<keyword evidence="7 9" id="KW-0472">Membrane</keyword>
<feature type="transmembrane region" description="Helical" evidence="9">
    <location>
        <begin position="64"/>
        <end position="87"/>
    </location>
</feature>
<keyword evidence="12" id="KW-1185">Reference proteome</keyword>
<feature type="domain" description="Na+/H+ antiporter NhaC-like C-terminal" evidence="10">
    <location>
        <begin position="157"/>
        <end position="450"/>
    </location>
</feature>
<reference evidence="11 12" key="1">
    <citation type="journal article" date="2018" name="J. Microbiol.">
        <title>Salicibibacter kimchii gen. nov., sp. nov., a moderately halophilic and alkalitolerant bacterium in the family Bacillaceae, isolated from kimchi.</title>
        <authorList>
            <person name="Jang J.Y."/>
            <person name="Oh Y.J."/>
            <person name="Lim S.K."/>
            <person name="Park H.K."/>
            <person name="Lee C."/>
            <person name="Kim J.Y."/>
            <person name="Lee M.A."/>
            <person name="Choi H.J."/>
        </authorList>
    </citation>
    <scope>NUCLEOTIDE SEQUENCE [LARGE SCALE GENOMIC DNA]</scope>
    <source>
        <strain evidence="11 12">NKC1-1</strain>
    </source>
</reference>
<keyword evidence="2" id="KW-0813">Transport</keyword>
<evidence type="ECO:0000259" key="10">
    <source>
        <dbReference type="Pfam" id="PF03553"/>
    </source>
</evidence>
<feature type="transmembrane region" description="Helical" evidence="9">
    <location>
        <begin position="258"/>
        <end position="276"/>
    </location>
</feature>
<feature type="transmembrane region" description="Helical" evidence="9">
    <location>
        <begin position="311"/>
        <end position="338"/>
    </location>
</feature>
<dbReference type="EMBL" id="CP031092">
    <property type="protein sequence ID" value="AXF57055.1"/>
    <property type="molecule type" value="Genomic_DNA"/>
</dbReference>
<dbReference type="InterPro" id="IPR004770">
    <property type="entry name" value="Na/H_antiport_NhaC"/>
</dbReference>
<dbReference type="Pfam" id="PF03553">
    <property type="entry name" value="Na_H_antiporter"/>
    <property type="match status" value="1"/>
</dbReference>
<evidence type="ECO:0000256" key="5">
    <source>
        <dbReference type="ARBA" id="ARBA00022692"/>
    </source>
</evidence>
<proteinExistence type="inferred from homology"/>
<feature type="transmembrane region" description="Helical" evidence="9">
    <location>
        <begin position="7"/>
        <end position="28"/>
    </location>
</feature>
<dbReference type="AlphaFoldDB" id="A0A345C1H4"/>
<keyword evidence="3" id="KW-0050">Antiport</keyword>
<dbReference type="OrthoDB" id="9762978at2"/>
<keyword evidence="6 9" id="KW-1133">Transmembrane helix</keyword>
<dbReference type="RefSeq" id="WP_114374530.1">
    <property type="nucleotide sequence ID" value="NZ_CP031092.1"/>
</dbReference>
<evidence type="ECO:0000256" key="9">
    <source>
        <dbReference type="SAM" id="Phobius"/>
    </source>
</evidence>
<name>A0A345C1H4_9BACI</name>
<accession>A0A345C1H4</accession>
<dbReference type="GO" id="GO:0015297">
    <property type="term" value="F:antiporter activity"/>
    <property type="evidence" value="ECO:0007669"/>
    <property type="project" value="UniProtKB-KW"/>
</dbReference>
<feature type="transmembrane region" description="Helical" evidence="9">
    <location>
        <begin position="189"/>
        <end position="212"/>
    </location>
</feature>
<dbReference type="Proteomes" id="UP000252100">
    <property type="component" value="Chromosome"/>
</dbReference>
<evidence type="ECO:0000256" key="1">
    <source>
        <dbReference type="ARBA" id="ARBA00004651"/>
    </source>
</evidence>
<evidence type="ECO:0000313" key="11">
    <source>
        <dbReference type="EMBL" id="AXF57055.1"/>
    </source>
</evidence>
<evidence type="ECO:0000256" key="6">
    <source>
        <dbReference type="ARBA" id="ARBA00022989"/>
    </source>
</evidence>
<protein>
    <submittedName>
        <fullName evidence="11">Na+/H+ antiporter NhaC</fullName>
    </submittedName>
</protein>
<evidence type="ECO:0000256" key="7">
    <source>
        <dbReference type="ARBA" id="ARBA00023136"/>
    </source>
</evidence>
<comment type="subcellular location">
    <subcellularLocation>
        <location evidence="1">Cell membrane</location>
        <topology evidence="1">Multi-pass membrane protein</topology>
    </subcellularLocation>
</comment>
<gene>
    <name evidence="11" type="primary">nhaC</name>
    <name evidence="11" type="ORF">DT065_14305</name>
</gene>
<dbReference type="NCBIfam" id="TIGR00931">
    <property type="entry name" value="antiport_nhaC"/>
    <property type="match status" value="1"/>
</dbReference>
<evidence type="ECO:0000256" key="2">
    <source>
        <dbReference type="ARBA" id="ARBA00022448"/>
    </source>
</evidence>
<sequence>MENKASLRGSLLVLFIVILVLAVSILYYEAAPHIPILISAMIVTIYGFMLDYKWDQMEKTLINGIAQGIAPILILSLIGTLIGVWVLNGTVQTITYYGLQLLSPATFLVSTVIISAIVATMVGSSLSAMGTIGVSLMGVAYGMDVSPAMAAGAIVSGAMFGDKLSPLSDTTNLAAATAKTNIFEHIRHMLWTTIPALIIALIIFAVIGMVTTEGTADTGQIDEMMAVLQSEFTISIVTLLSPLLIIGLALARFKPLPSLAAGLMVAALTTFITVPGSTPGDIMIAAHSGYTAETGFSPIDELLSLGGLESMLFGVSLIIIALAFGGLIQGIGMTGALIEGMQRVLRSRGNTIASTMASCFGVSVVTGEQYLSIILPGQMYEDAYKRHNLHPKNLSRTIEDGGTILHPLVPWGVIGAFVMTTLNVGMEYVFFVFLSLVTPFIALFYAYTGWTLRKLDDN</sequence>
<evidence type="ECO:0000256" key="3">
    <source>
        <dbReference type="ARBA" id="ARBA00022449"/>
    </source>
</evidence>
<dbReference type="KEGG" id="rue:DT065_14305"/>